<proteinExistence type="predicted"/>
<organism evidence="1">
    <name type="scientific">uncultured Caudovirales phage</name>
    <dbReference type="NCBI Taxonomy" id="2100421"/>
    <lineage>
        <taxon>Viruses</taxon>
        <taxon>Duplodnaviria</taxon>
        <taxon>Heunggongvirae</taxon>
        <taxon>Uroviricota</taxon>
        <taxon>Caudoviricetes</taxon>
        <taxon>Peduoviridae</taxon>
        <taxon>Maltschvirus</taxon>
        <taxon>Maltschvirus maltsch</taxon>
    </lineage>
</organism>
<accession>A0A6J5RGQ9</accession>
<evidence type="ECO:0000313" key="1">
    <source>
        <dbReference type="EMBL" id="CAB4196740.1"/>
    </source>
</evidence>
<gene>
    <name evidence="1" type="ORF">UFOVP1290_260</name>
</gene>
<dbReference type="EMBL" id="LR797252">
    <property type="protein sequence ID" value="CAB4196740.1"/>
    <property type="molecule type" value="Genomic_DNA"/>
</dbReference>
<reference evidence="1" key="1">
    <citation type="submission" date="2020-05" db="EMBL/GenBank/DDBJ databases">
        <authorList>
            <person name="Chiriac C."/>
            <person name="Salcher M."/>
            <person name="Ghai R."/>
            <person name="Kavagutti S V."/>
        </authorList>
    </citation>
    <scope>NUCLEOTIDE SEQUENCE</scope>
</reference>
<sequence length="201" mass="23083">MINNDILNKFYFKYCVAQDENEVSESYKKRMLEDPDFAAKQKERSAAAVKAYYARQKENPSPQFTERLKGINEAARALRKSDSLEGLIRLLGEKIATYKHEIKKAGIKKNIDPTRALEIYARDSADLYYLRDKLTEFTRGLNFTAPGLPLQTDSQSNIDDMLSLLNDMQNKYGQRYLAIGKMIPDILDKVSHVEVNEVSVY</sequence>
<protein>
    <submittedName>
        <fullName evidence="1">Uncharacterized protein</fullName>
    </submittedName>
</protein>
<name>A0A6J5RGQ9_9CAUD</name>